<feature type="domain" description="SRCR" evidence="8">
    <location>
        <begin position="320"/>
        <end position="419"/>
    </location>
</feature>
<dbReference type="InterPro" id="IPR036772">
    <property type="entry name" value="SRCR-like_dom_sf"/>
</dbReference>
<feature type="domain" description="SRCR" evidence="8">
    <location>
        <begin position="424"/>
        <end position="525"/>
    </location>
</feature>
<dbReference type="EMBL" id="AYCK01014109">
    <property type="status" value="NOT_ANNOTATED_CDS"/>
    <property type="molecule type" value="Genomic_DNA"/>
</dbReference>
<dbReference type="EMBL" id="AYCK01014113">
    <property type="status" value="NOT_ANNOTATED_CDS"/>
    <property type="molecule type" value="Genomic_DNA"/>
</dbReference>
<keyword evidence="4" id="KW-0677">Repeat</keyword>
<feature type="disulfide bond" evidence="7">
    <location>
        <begin position="736"/>
        <end position="746"/>
    </location>
</feature>
<feature type="disulfide bond" evidence="7">
    <location>
        <begin position="28"/>
        <end position="92"/>
    </location>
</feature>
<feature type="disulfide bond" evidence="7">
    <location>
        <begin position="798"/>
        <end position="862"/>
    </location>
</feature>
<dbReference type="Proteomes" id="UP000028760">
    <property type="component" value="Unassembled WGS sequence"/>
</dbReference>
<reference evidence="10" key="1">
    <citation type="submission" date="2013-10" db="EMBL/GenBank/DDBJ databases">
        <authorList>
            <person name="Schartl M."/>
            <person name="Warren W."/>
        </authorList>
    </citation>
    <scope>NUCLEOTIDE SEQUENCE [LARGE SCALE GENOMIC DNA]</scope>
    <source>
        <strain evidence="10">female</strain>
    </source>
</reference>
<sequence>QIRLAGRGSTRCSGRVEVYYRYSWGTVCDDNWDIADAEVVCRQLGCGPPISVVGSAHFGEGFGPILLDDVQCSGYESSLTNCLHRGYGRHNCGHSEDAGVICSGKERLDLTRLTGSTSCSGRVEINHSGQWGTVCDNSWDLSDAQVVCRQLSCGSALSATSSVAFGLGTGQIWLEEVNCTGSESSLTDCQHPGFGTHKCKHNEDAGVICSGEKKLKLAGTGSTRCSGRVEVLFRNTWGTVCDDDWGIADAGVVCRQLGCGTALNATGSAYFGQGDGPIWLDDVRCSGHEGSLTSCGHEGQGKHNCNHREDAGVICSDSVIRLTGSTSCSGRVEINHNGQWGTICDDNWDLSDAQVVCRQLSCGSALSATSSVAFGLGTGQIWLDEVNCTGSESSLTDCQHPGFGTHNCGHNEDAGVVCSGNTKIRLAGRGSTRCSGRVEVYYRYSWGTVCDDNWDIADAKVVCRQLDCGPAISAVGSARFGEGFGQIWLHGVQCSGYESSLISCSHRSYGRHNCRHSGDAGVICSGYTSRIRLVGPTQCSGRVEVYYNNMWGTICDDNWDIADAEVVCRQLGCGPVISAPGSAHFGQGVGPILLDDVQCSGYESSLTNCSHKGYGRHDCGHSEDAGVICSGKVTMTTQRFSSDEAEPITLIINYRTGIEDISSSQIRLAGRGSTQCSGRVEVYHNDTWGTVCDDDWGIADANVVCRQLDCGLAISAPGSARFGQGVGKIWLDDVRCSGYESSLTSCGHRGYGTHNCGHSEDAGVICSGKGLVRLAGPGSTRCSGRVEVYHNDTWGTVCDDSWGVADANVVCRQLDCGTALNATGSAHFGQGVGPILLDDVRCSGDESSLTSCGHRGYGTHDCGHSEDAGVVCSGSVIRLIGLTFCSGRVEVYNNGQWGTVCDDSWGLSDAQVVCRQLSCGEAVKATSSAASGEGTGQIWLDDVSCAGNESSLTYCQHPGFGTHNCKHNEDAGVVCSVISKS</sequence>
<feature type="disulfide bond" evidence="7">
    <location>
        <begin position="494"/>
        <end position="504"/>
    </location>
</feature>
<organism evidence="9 10">
    <name type="scientific">Poecilia formosa</name>
    <name type="common">Amazon molly</name>
    <name type="synonym">Limia formosa</name>
    <dbReference type="NCBI Taxonomy" id="48698"/>
    <lineage>
        <taxon>Eukaryota</taxon>
        <taxon>Metazoa</taxon>
        <taxon>Chordata</taxon>
        <taxon>Craniata</taxon>
        <taxon>Vertebrata</taxon>
        <taxon>Euteleostomi</taxon>
        <taxon>Actinopterygii</taxon>
        <taxon>Neopterygii</taxon>
        <taxon>Teleostei</taxon>
        <taxon>Neoteleostei</taxon>
        <taxon>Acanthomorphata</taxon>
        <taxon>Ovalentaria</taxon>
        <taxon>Atherinomorphae</taxon>
        <taxon>Cyprinodontiformes</taxon>
        <taxon>Poeciliidae</taxon>
        <taxon>Poeciliinae</taxon>
        <taxon>Poecilia</taxon>
    </lineage>
</organism>
<feature type="disulfide bond" evidence="7">
    <location>
        <begin position="705"/>
        <end position="766"/>
    </location>
</feature>
<feature type="disulfide bond" evidence="7">
    <location>
        <begin position="450"/>
        <end position="514"/>
    </location>
</feature>
<comment type="subcellular location">
    <subcellularLocation>
        <location evidence="1">Secreted</location>
    </subcellularLocation>
</comment>
<dbReference type="InterPro" id="IPR001190">
    <property type="entry name" value="SRCR"/>
</dbReference>
<dbReference type="GO" id="GO:0016020">
    <property type="term" value="C:membrane"/>
    <property type="evidence" value="ECO:0007669"/>
    <property type="project" value="InterPro"/>
</dbReference>
<feature type="disulfide bond" evidence="7">
    <location>
        <begin position="914"/>
        <end position="975"/>
    </location>
</feature>
<feature type="disulfide bond" evidence="7">
    <location>
        <begin position="901"/>
        <end position="965"/>
    </location>
</feature>
<proteinExistence type="predicted"/>
<feature type="disulfide bond" evidence="7">
    <location>
        <begin position="254"/>
        <end position="315"/>
    </location>
</feature>
<reference evidence="9" key="3">
    <citation type="submission" date="2025-09" db="UniProtKB">
        <authorList>
            <consortium name="Ensembl"/>
        </authorList>
    </citation>
    <scope>IDENTIFICATION</scope>
</reference>
<dbReference type="eggNOG" id="ENOG502QQ5W">
    <property type="taxonomic scope" value="Eukaryota"/>
</dbReference>
<feature type="disulfide bond" evidence="7">
    <location>
        <begin position="463"/>
        <end position="524"/>
    </location>
</feature>
<feature type="disulfide bond" evidence="7">
    <location>
        <begin position="148"/>
        <end position="209"/>
    </location>
</feature>
<feature type="domain" description="SRCR" evidence="8">
    <location>
        <begin position="772"/>
        <end position="873"/>
    </location>
</feature>
<feature type="disulfide bond" evidence="7">
    <location>
        <begin position="179"/>
        <end position="189"/>
    </location>
</feature>
<dbReference type="AlphaFoldDB" id="A0A087YNK8"/>
<dbReference type="EMBL" id="AYCK01014114">
    <property type="status" value="NOT_ANNOTATED_CDS"/>
    <property type="molecule type" value="Genomic_DNA"/>
</dbReference>
<dbReference type="Pfam" id="PF00530">
    <property type="entry name" value="SRCR"/>
    <property type="match status" value="9"/>
</dbReference>
<feature type="domain" description="SRCR" evidence="8">
    <location>
        <begin position="531"/>
        <end position="630"/>
    </location>
</feature>
<dbReference type="OMA" id="NLTQCGH"/>
<evidence type="ECO:0000313" key="10">
    <source>
        <dbReference type="Proteomes" id="UP000028760"/>
    </source>
</evidence>
<feature type="disulfide bond" evidence="7">
    <location>
        <begin position="241"/>
        <end position="305"/>
    </location>
</feature>
<dbReference type="PANTHER" id="PTHR19331:SF22">
    <property type="entry name" value="DELETED IN MALIGNANT BRAIN TUMORS 1 PROTEIN"/>
    <property type="match status" value="1"/>
</dbReference>
<evidence type="ECO:0000313" key="9">
    <source>
        <dbReference type="Ensembl" id="ENSPFOP00000019611.1"/>
    </source>
</evidence>
<feature type="disulfide bond" evidence="7">
    <location>
        <begin position="72"/>
        <end position="82"/>
    </location>
</feature>
<feature type="domain" description="SRCR" evidence="8">
    <location>
        <begin position="2"/>
        <end position="103"/>
    </location>
</feature>
<dbReference type="SMART" id="SM00202">
    <property type="entry name" value="SR"/>
    <property type="match status" value="9"/>
</dbReference>
<accession>A0A087YNK8</accession>
<dbReference type="EMBL" id="AYCK01014112">
    <property type="status" value="NOT_ANNOTATED_CDS"/>
    <property type="molecule type" value="Genomic_DNA"/>
</dbReference>
<evidence type="ECO:0000256" key="6">
    <source>
        <dbReference type="ARBA" id="ARBA00023180"/>
    </source>
</evidence>
<keyword evidence="6" id="KW-0325">Glycoprotein</keyword>
<protein>
    <recommendedName>
        <fullName evidence="8">SRCR domain-containing protein</fullName>
    </recommendedName>
</protein>
<evidence type="ECO:0000256" key="1">
    <source>
        <dbReference type="ARBA" id="ARBA00004613"/>
    </source>
</evidence>
<feature type="disulfide bond" evidence="7">
    <location>
        <begin position="285"/>
        <end position="295"/>
    </location>
</feature>
<feature type="disulfide bond" evidence="7">
    <location>
        <begin position="811"/>
        <end position="872"/>
    </location>
</feature>
<dbReference type="SUPFAM" id="SSF56487">
    <property type="entry name" value="SRCR-like"/>
    <property type="match status" value="9"/>
</dbReference>
<keyword evidence="10" id="KW-1185">Reference proteome</keyword>
<feature type="disulfide bond" evidence="7">
    <location>
        <begin position="599"/>
        <end position="609"/>
    </location>
</feature>
<dbReference type="Ensembl" id="ENSPFOT00000019633.1">
    <property type="protein sequence ID" value="ENSPFOP00000019611.1"/>
    <property type="gene ID" value="ENSPFOG00000019485.1"/>
</dbReference>
<dbReference type="FunFam" id="3.10.250.10:FF:000009">
    <property type="entry name" value="WC1"/>
    <property type="match status" value="1"/>
</dbReference>
<feature type="disulfide bond" evidence="7">
    <location>
        <begin position="555"/>
        <end position="619"/>
    </location>
</feature>
<feature type="disulfide bond" evidence="7">
    <location>
        <begin position="388"/>
        <end position="398"/>
    </location>
</feature>
<dbReference type="EMBL" id="AYCK01014110">
    <property type="status" value="NOT_ANNOTATED_CDS"/>
    <property type="molecule type" value="Genomic_DNA"/>
</dbReference>
<feature type="disulfide bond" evidence="7">
    <location>
        <begin position="842"/>
        <end position="852"/>
    </location>
</feature>
<feature type="domain" description="SRCR" evidence="8">
    <location>
        <begin position="877"/>
        <end position="976"/>
    </location>
</feature>
<feature type="disulfide bond" evidence="7">
    <location>
        <begin position="344"/>
        <end position="408"/>
    </location>
</feature>
<feature type="domain" description="SRCR" evidence="8">
    <location>
        <begin position="215"/>
        <end position="316"/>
    </location>
</feature>
<feature type="disulfide bond" evidence="7">
    <location>
        <begin position="357"/>
        <end position="418"/>
    </location>
</feature>
<name>A0A087YNK8_POEFO</name>
<dbReference type="PRINTS" id="PR00258">
    <property type="entry name" value="SPERACTRCPTR"/>
</dbReference>
<evidence type="ECO:0000259" key="8">
    <source>
        <dbReference type="PROSITE" id="PS50287"/>
    </source>
</evidence>
<dbReference type="PROSITE" id="PS00420">
    <property type="entry name" value="SRCR_1"/>
    <property type="match status" value="3"/>
</dbReference>
<dbReference type="FunFam" id="3.10.250.10:FF:000006">
    <property type="entry name" value="neurotrypsin isoform X2"/>
    <property type="match status" value="5"/>
</dbReference>
<dbReference type="PANTHER" id="PTHR19331">
    <property type="entry name" value="SCAVENGER RECEPTOR DOMAIN-CONTAINING"/>
    <property type="match status" value="1"/>
</dbReference>
<dbReference type="FunFam" id="3.10.250.10:FF:000003">
    <property type="entry name" value="Deleted in malignant brain tumors 1"/>
    <property type="match status" value="3"/>
</dbReference>
<feature type="domain" description="SRCR" evidence="8">
    <location>
        <begin position="666"/>
        <end position="767"/>
    </location>
</feature>
<evidence type="ECO:0000256" key="4">
    <source>
        <dbReference type="ARBA" id="ARBA00022737"/>
    </source>
</evidence>
<evidence type="ECO:0000256" key="7">
    <source>
        <dbReference type="PROSITE-ProRule" id="PRU00196"/>
    </source>
</evidence>
<feature type="disulfide bond" evidence="7">
    <location>
        <begin position="692"/>
        <end position="756"/>
    </location>
</feature>
<reference evidence="9" key="2">
    <citation type="submission" date="2025-08" db="UniProtKB">
        <authorList>
            <consortium name="Ensembl"/>
        </authorList>
    </citation>
    <scope>IDENTIFICATION</scope>
</reference>
<keyword evidence="3" id="KW-0732">Signal</keyword>
<feature type="disulfide bond" evidence="7">
    <location>
        <begin position="41"/>
        <end position="102"/>
    </location>
</feature>
<keyword evidence="2" id="KW-0964">Secreted</keyword>
<dbReference type="STRING" id="48698.ENSPFOP00000019611"/>
<feature type="disulfide bond" evidence="7">
    <location>
        <begin position="945"/>
        <end position="955"/>
    </location>
</feature>
<evidence type="ECO:0000256" key="3">
    <source>
        <dbReference type="ARBA" id="ARBA00022729"/>
    </source>
</evidence>
<keyword evidence="5 7" id="KW-1015">Disulfide bond</keyword>
<evidence type="ECO:0000256" key="2">
    <source>
        <dbReference type="ARBA" id="ARBA00022525"/>
    </source>
</evidence>
<dbReference type="GeneTree" id="ENSGT00950000183145"/>
<feature type="domain" description="SRCR" evidence="8">
    <location>
        <begin position="111"/>
        <end position="210"/>
    </location>
</feature>
<feature type="disulfide bond" evidence="7">
    <location>
        <begin position="568"/>
        <end position="629"/>
    </location>
</feature>
<dbReference type="EMBL" id="AYCK01014111">
    <property type="status" value="NOT_ANNOTATED_CDS"/>
    <property type="molecule type" value="Genomic_DNA"/>
</dbReference>
<evidence type="ECO:0000256" key="5">
    <source>
        <dbReference type="ARBA" id="ARBA00023157"/>
    </source>
</evidence>
<dbReference type="PROSITE" id="PS50287">
    <property type="entry name" value="SRCR_2"/>
    <property type="match status" value="9"/>
</dbReference>
<feature type="disulfide bond" evidence="7">
    <location>
        <begin position="135"/>
        <end position="199"/>
    </location>
</feature>
<dbReference type="Gene3D" id="3.10.250.10">
    <property type="entry name" value="SRCR-like domain"/>
    <property type="match status" value="9"/>
</dbReference>